<evidence type="ECO:0000259" key="8">
    <source>
        <dbReference type="Pfam" id="PF00275"/>
    </source>
</evidence>
<comment type="similarity">
    <text evidence="2">Belongs to the EPSP synthase family.</text>
</comment>
<keyword evidence="5" id="KW-0808">Transferase</keyword>
<feature type="non-terminal residue" evidence="9">
    <location>
        <position position="1"/>
    </location>
</feature>
<protein>
    <recommendedName>
        <fullName evidence="3">3-phosphoshikimate 1-carboxyvinyltransferase</fullName>
        <ecNumber evidence="3">2.5.1.19</ecNumber>
    </recommendedName>
</protein>
<evidence type="ECO:0000256" key="5">
    <source>
        <dbReference type="ARBA" id="ARBA00022679"/>
    </source>
</evidence>
<dbReference type="NCBIfam" id="TIGR01356">
    <property type="entry name" value="aroA"/>
    <property type="match status" value="1"/>
</dbReference>
<dbReference type="PROSITE" id="PS00104">
    <property type="entry name" value="EPSP_SYNTHASE_1"/>
    <property type="match status" value="1"/>
</dbReference>
<dbReference type="InterPro" id="IPR006264">
    <property type="entry name" value="EPSP_synthase"/>
</dbReference>
<sequence>KKKIYLGNSGTSARLLTGLLASQSFNSIIEGDKSLSSRPMKRIIDPLKLMGAEFDNTSGTLPLKIIGKRLKKTKIEIEIPSAQIKSGLLLAAINTEGKSILIEKHITRNHTENMLRYFGAELEVKKNGTETLISIYGNKELKANNIDVPKDLSSSAFFIVAALINKGSKISMSNININPTRNGILKALNKMGANITIKNQRTLSGEIVADLDVEYSDLNGCELDSEMAKLMIDEYPILSVAAAFANSPSLFRGLKELKVKESDRLELIRLNLQRCGCECEVINDDLLIKPSKLYKPVEKKIRTDFDHRIAMSFTVMGSRIGNLLIEDAESINTSFPNFIDIFNKSGGNIL</sequence>
<dbReference type="GO" id="GO:0008652">
    <property type="term" value="P:amino acid biosynthetic process"/>
    <property type="evidence" value="ECO:0007669"/>
    <property type="project" value="UniProtKB-KW"/>
</dbReference>
<dbReference type="Gene3D" id="3.65.10.10">
    <property type="entry name" value="Enolpyruvate transferase domain"/>
    <property type="match status" value="2"/>
</dbReference>
<dbReference type="GO" id="GO:0003866">
    <property type="term" value="F:3-phosphoshikimate 1-carboxyvinyltransferase activity"/>
    <property type="evidence" value="ECO:0007669"/>
    <property type="project" value="UniProtKB-EC"/>
</dbReference>
<dbReference type="InterPro" id="IPR013792">
    <property type="entry name" value="RNA3'P_cycl/enolpyr_Trfase_a/b"/>
</dbReference>
<proteinExistence type="inferred from homology"/>
<dbReference type="AlphaFoldDB" id="A0A382LER4"/>
<dbReference type="CDD" id="cd01556">
    <property type="entry name" value="EPSP_synthase"/>
    <property type="match status" value="1"/>
</dbReference>
<evidence type="ECO:0000256" key="1">
    <source>
        <dbReference type="ARBA" id="ARBA00004811"/>
    </source>
</evidence>
<keyword evidence="6" id="KW-0057">Aromatic amino acid biosynthesis</keyword>
<dbReference type="SUPFAM" id="SSF55205">
    <property type="entry name" value="EPT/RTPC-like"/>
    <property type="match status" value="1"/>
</dbReference>
<accession>A0A382LER4</accession>
<dbReference type="PANTHER" id="PTHR21090">
    <property type="entry name" value="AROM/DEHYDROQUINATE SYNTHASE"/>
    <property type="match status" value="1"/>
</dbReference>
<dbReference type="GO" id="GO:0009073">
    <property type="term" value="P:aromatic amino acid family biosynthetic process"/>
    <property type="evidence" value="ECO:0007669"/>
    <property type="project" value="UniProtKB-KW"/>
</dbReference>
<dbReference type="GO" id="GO:0009423">
    <property type="term" value="P:chorismate biosynthetic process"/>
    <property type="evidence" value="ECO:0007669"/>
    <property type="project" value="UniProtKB-UniPathway"/>
</dbReference>
<feature type="domain" description="Enolpyruvate transferase" evidence="8">
    <location>
        <begin position="3"/>
        <end position="340"/>
    </location>
</feature>
<dbReference type="InterPro" id="IPR036968">
    <property type="entry name" value="Enolpyruvate_Tfrase_sf"/>
</dbReference>
<reference evidence="9" key="1">
    <citation type="submission" date="2018-05" db="EMBL/GenBank/DDBJ databases">
        <authorList>
            <person name="Lanie J.A."/>
            <person name="Ng W.-L."/>
            <person name="Kazmierczak K.M."/>
            <person name="Andrzejewski T.M."/>
            <person name="Davidsen T.M."/>
            <person name="Wayne K.J."/>
            <person name="Tettelin H."/>
            <person name="Glass J.I."/>
            <person name="Rusch D."/>
            <person name="Podicherti R."/>
            <person name="Tsui H.-C.T."/>
            <person name="Winkler M.E."/>
        </authorList>
    </citation>
    <scope>NUCLEOTIDE SEQUENCE</scope>
</reference>
<dbReference type="PROSITE" id="PS00885">
    <property type="entry name" value="EPSP_SYNTHASE_2"/>
    <property type="match status" value="1"/>
</dbReference>
<comment type="pathway">
    <text evidence="1">Metabolic intermediate biosynthesis; chorismate biosynthesis; chorismate from D-erythrose 4-phosphate and phosphoenolpyruvate: step 6/7.</text>
</comment>
<gene>
    <name evidence="9" type="ORF">METZ01_LOCUS286195</name>
</gene>
<evidence type="ECO:0000256" key="3">
    <source>
        <dbReference type="ARBA" id="ARBA00012450"/>
    </source>
</evidence>
<dbReference type="EMBL" id="UINC01085617">
    <property type="protein sequence ID" value="SVC33341.1"/>
    <property type="molecule type" value="Genomic_DNA"/>
</dbReference>
<organism evidence="9">
    <name type="scientific">marine metagenome</name>
    <dbReference type="NCBI Taxonomy" id="408172"/>
    <lineage>
        <taxon>unclassified sequences</taxon>
        <taxon>metagenomes</taxon>
        <taxon>ecological metagenomes</taxon>
    </lineage>
</organism>
<dbReference type="EC" id="2.5.1.19" evidence="3"/>
<dbReference type="PANTHER" id="PTHR21090:SF5">
    <property type="entry name" value="PENTAFUNCTIONAL AROM POLYPEPTIDE"/>
    <property type="match status" value="1"/>
</dbReference>
<dbReference type="Pfam" id="PF00275">
    <property type="entry name" value="EPSP_synthase"/>
    <property type="match status" value="1"/>
</dbReference>
<name>A0A382LER4_9ZZZZ</name>
<dbReference type="InterPro" id="IPR001986">
    <property type="entry name" value="Enolpyruvate_Tfrase_dom"/>
</dbReference>
<evidence type="ECO:0000313" key="9">
    <source>
        <dbReference type="EMBL" id="SVC33341.1"/>
    </source>
</evidence>
<dbReference type="UniPathway" id="UPA00053">
    <property type="reaction ID" value="UER00089"/>
</dbReference>
<evidence type="ECO:0000256" key="7">
    <source>
        <dbReference type="ARBA" id="ARBA00044633"/>
    </source>
</evidence>
<comment type="catalytic activity">
    <reaction evidence="7">
        <text>3-phosphoshikimate + phosphoenolpyruvate = 5-O-(1-carboxyvinyl)-3-phosphoshikimate + phosphate</text>
        <dbReference type="Rhea" id="RHEA:21256"/>
        <dbReference type="ChEBI" id="CHEBI:43474"/>
        <dbReference type="ChEBI" id="CHEBI:57701"/>
        <dbReference type="ChEBI" id="CHEBI:58702"/>
        <dbReference type="ChEBI" id="CHEBI:145989"/>
        <dbReference type="EC" id="2.5.1.19"/>
    </reaction>
    <physiologicalReaction direction="left-to-right" evidence="7">
        <dbReference type="Rhea" id="RHEA:21257"/>
    </physiologicalReaction>
</comment>
<evidence type="ECO:0000256" key="2">
    <source>
        <dbReference type="ARBA" id="ARBA00009948"/>
    </source>
</evidence>
<evidence type="ECO:0000256" key="4">
    <source>
        <dbReference type="ARBA" id="ARBA00022605"/>
    </source>
</evidence>
<dbReference type="InterPro" id="IPR023193">
    <property type="entry name" value="EPSP_synthase_CS"/>
</dbReference>
<keyword evidence="4" id="KW-0028">Amino-acid biosynthesis</keyword>
<evidence type="ECO:0000256" key="6">
    <source>
        <dbReference type="ARBA" id="ARBA00023141"/>
    </source>
</evidence>